<dbReference type="InterPro" id="IPR037523">
    <property type="entry name" value="VOC_core"/>
</dbReference>
<dbReference type="InterPro" id="IPR053863">
    <property type="entry name" value="Glyoxy/Ble-like_N"/>
</dbReference>
<evidence type="ECO:0000313" key="2">
    <source>
        <dbReference type="EMBL" id="PZG12106.1"/>
    </source>
</evidence>
<gene>
    <name evidence="2" type="ORF">C1J01_33745</name>
</gene>
<feature type="domain" description="VOC" evidence="1">
    <location>
        <begin position="2"/>
        <end position="125"/>
    </location>
</feature>
<accession>A0A2W2DJH8</accession>
<dbReference type="AlphaFoldDB" id="A0A2W2DJH8"/>
<dbReference type="InterPro" id="IPR029068">
    <property type="entry name" value="Glyas_Bleomycin-R_OHBP_Dase"/>
</dbReference>
<keyword evidence="3" id="KW-1185">Reference proteome</keyword>
<dbReference type="Proteomes" id="UP000249304">
    <property type="component" value="Unassembled WGS sequence"/>
</dbReference>
<dbReference type="OrthoDB" id="4265398at2"/>
<dbReference type="SUPFAM" id="SSF54593">
    <property type="entry name" value="Glyoxalase/Bleomycin resistance protein/Dihydroxybiphenyl dioxygenase"/>
    <property type="match status" value="1"/>
</dbReference>
<dbReference type="EMBL" id="POUD01000197">
    <property type="protein sequence ID" value="PZG12106.1"/>
    <property type="molecule type" value="Genomic_DNA"/>
</dbReference>
<name>A0A2W2DJH8_9ACTN</name>
<protein>
    <submittedName>
        <fullName evidence="2">Glyoxalase</fullName>
    </submittedName>
</protein>
<dbReference type="PROSITE" id="PS51819">
    <property type="entry name" value="VOC"/>
    <property type="match status" value="1"/>
</dbReference>
<dbReference type="Pfam" id="PF22677">
    <property type="entry name" value="Ble-like_N"/>
    <property type="match status" value="1"/>
</dbReference>
<dbReference type="Gene3D" id="3.10.180.10">
    <property type="entry name" value="2,3-Dihydroxybiphenyl 1,2-Dioxygenase, domain 1"/>
    <property type="match status" value="1"/>
</dbReference>
<dbReference type="PANTHER" id="PTHR36503:SF2">
    <property type="entry name" value="BLR2408 PROTEIN"/>
    <property type="match status" value="1"/>
</dbReference>
<dbReference type="PANTHER" id="PTHR36503">
    <property type="entry name" value="BLR2520 PROTEIN"/>
    <property type="match status" value="1"/>
</dbReference>
<sequence>MEMQLFVNLPVKDLDRSKKFFTELGFQSFGMADTMASIVISEQTQVMLLTEPAFASYITKDIADSGTATEAILVLGMENPAQVDELLDKALAAGATPAGVKQEDGVRYQRGFADLDGHHWEALCLVQPVG</sequence>
<evidence type="ECO:0000259" key="1">
    <source>
        <dbReference type="PROSITE" id="PS51819"/>
    </source>
</evidence>
<comment type="caution">
    <text evidence="2">The sequence shown here is derived from an EMBL/GenBank/DDBJ whole genome shotgun (WGS) entry which is preliminary data.</text>
</comment>
<organism evidence="2 3">
    <name type="scientific">Nonomuraea aridisoli</name>
    <dbReference type="NCBI Taxonomy" id="2070368"/>
    <lineage>
        <taxon>Bacteria</taxon>
        <taxon>Bacillati</taxon>
        <taxon>Actinomycetota</taxon>
        <taxon>Actinomycetes</taxon>
        <taxon>Streptosporangiales</taxon>
        <taxon>Streptosporangiaceae</taxon>
        <taxon>Nonomuraea</taxon>
    </lineage>
</organism>
<evidence type="ECO:0000313" key="3">
    <source>
        <dbReference type="Proteomes" id="UP000249304"/>
    </source>
</evidence>
<proteinExistence type="predicted"/>
<reference evidence="2 3" key="1">
    <citation type="submission" date="2018-01" db="EMBL/GenBank/DDBJ databases">
        <title>Draft genome sequence of Nonomuraea sp. KC333.</title>
        <authorList>
            <person name="Sahin N."/>
            <person name="Saygin H."/>
            <person name="Ay H."/>
        </authorList>
    </citation>
    <scope>NUCLEOTIDE SEQUENCE [LARGE SCALE GENOMIC DNA]</scope>
    <source>
        <strain evidence="2 3">KC333</strain>
    </source>
</reference>